<evidence type="ECO:0000256" key="5">
    <source>
        <dbReference type="ARBA" id="ARBA00023163"/>
    </source>
</evidence>
<dbReference type="CDD" id="cd06171">
    <property type="entry name" value="Sigma70_r4"/>
    <property type="match status" value="1"/>
</dbReference>
<dbReference type="InterPro" id="IPR036388">
    <property type="entry name" value="WH-like_DNA-bd_sf"/>
</dbReference>
<dbReference type="Gene3D" id="1.10.10.10">
    <property type="entry name" value="Winged helix-like DNA-binding domain superfamily/Winged helix DNA-binding domain"/>
    <property type="match status" value="1"/>
</dbReference>
<dbReference type="InterPro" id="IPR039425">
    <property type="entry name" value="RNA_pol_sigma-70-like"/>
</dbReference>
<evidence type="ECO:0000259" key="6">
    <source>
        <dbReference type="Pfam" id="PF04542"/>
    </source>
</evidence>
<comment type="similarity">
    <text evidence="1">Belongs to the sigma-70 factor family. ECF subfamily.</text>
</comment>
<dbReference type="SUPFAM" id="SSF88659">
    <property type="entry name" value="Sigma3 and sigma4 domains of RNA polymerase sigma factors"/>
    <property type="match status" value="1"/>
</dbReference>
<evidence type="ECO:0000256" key="4">
    <source>
        <dbReference type="ARBA" id="ARBA00023125"/>
    </source>
</evidence>
<keyword evidence="3" id="KW-0731">Sigma factor</keyword>
<dbReference type="FunCoup" id="A9WHI7">
    <property type="interactions" value="7"/>
</dbReference>
<dbReference type="HOGENOM" id="CLU_047691_3_4_0"/>
<dbReference type="Proteomes" id="UP000002008">
    <property type="component" value="Chromosome"/>
</dbReference>
<dbReference type="InterPro" id="IPR007630">
    <property type="entry name" value="RNA_pol_sigma70_r4"/>
</dbReference>
<evidence type="ECO:0000259" key="7">
    <source>
        <dbReference type="Pfam" id="PF04545"/>
    </source>
</evidence>
<dbReference type="GO" id="GO:0016987">
    <property type="term" value="F:sigma factor activity"/>
    <property type="evidence" value="ECO:0000318"/>
    <property type="project" value="GO_Central"/>
</dbReference>
<keyword evidence="9" id="KW-1185">Reference proteome</keyword>
<dbReference type="InterPro" id="IPR013324">
    <property type="entry name" value="RNA_pol_sigma_r3/r4-like"/>
</dbReference>
<dbReference type="Pfam" id="PF04545">
    <property type="entry name" value="Sigma70_r4"/>
    <property type="match status" value="1"/>
</dbReference>
<name>A9WHI7_CHLAA</name>
<organism evidence="8 9">
    <name type="scientific">Chloroflexus aurantiacus (strain ATCC 29366 / DSM 635 / J-10-fl)</name>
    <dbReference type="NCBI Taxonomy" id="324602"/>
    <lineage>
        <taxon>Bacteria</taxon>
        <taxon>Bacillati</taxon>
        <taxon>Chloroflexota</taxon>
        <taxon>Chloroflexia</taxon>
        <taxon>Chloroflexales</taxon>
        <taxon>Chloroflexineae</taxon>
        <taxon>Chloroflexaceae</taxon>
        <taxon>Chloroflexus</taxon>
    </lineage>
</organism>
<dbReference type="KEGG" id="cau:Caur_3114"/>
<dbReference type="NCBIfam" id="TIGR02937">
    <property type="entry name" value="sigma70-ECF"/>
    <property type="match status" value="1"/>
</dbReference>
<dbReference type="EnsemblBacteria" id="ABY36313">
    <property type="protein sequence ID" value="ABY36313"/>
    <property type="gene ID" value="Caur_3114"/>
</dbReference>
<dbReference type="AlphaFoldDB" id="A9WHI7"/>
<dbReference type="STRING" id="324602.Caur_3114"/>
<sequence length="180" mass="20507">MLDDAELLRRAYELDTDALAAIHDTYYQPLYRYISFRVGDRYTCEDLVSEVFTRFLSTLRQRKSLPNNLRGWLFGVAANVVSDHFRRSYRSPQTSLDEQLMSREPLPSEIAEKAATNEELRLAISQLTPDQQHVLALRFAQNLPIQEVARILGKTEGAVKQLQARAIAALARQMTPGVVE</sequence>
<dbReference type="PANTHER" id="PTHR43133">
    <property type="entry name" value="RNA POLYMERASE ECF-TYPE SIGMA FACTO"/>
    <property type="match status" value="1"/>
</dbReference>
<dbReference type="GO" id="GO:0006352">
    <property type="term" value="P:DNA-templated transcription initiation"/>
    <property type="evidence" value="ECO:0007669"/>
    <property type="project" value="InterPro"/>
</dbReference>
<keyword evidence="5" id="KW-0804">Transcription</keyword>
<keyword evidence="4" id="KW-0238">DNA-binding</keyword>
<gene>
    <name evidence="8" type="ordered locus">Caur_3114</name>
</gene>
<dbReference type="Gene3D" id="1.10.1740.10">
    <property type="match status" value="1"/>
</dbReference>
<dbReference type="GO" id="GO:0003677">
    <property type="term" value="F:DNA binding"/>
    <property type="evidence" value="ECO:0007669"/>
    <property type="project" value="UniProtKB-KW"/>
</dbReference>
<proteinExistence type="inferred from homology"/>
<feature type="domain" description="RNA polymerase sigma-70 region 2" evidence="6">
    <location>
        <begin position="24"/>
        <end position="89"/>
    </location>
</feature>
<dbReference type="InterPro" id="IPR013325">
    <property type="entry name" value="RNA_pol_sigma_r2"/>
</dbReference>
<dbReference type="NCBIfam" id="TIGR02952">
    <property type="entry name" value="Sig70_famx2"/>
    <property type="match status" value="1"/>
</dbReference>
<dbReference type="InterPro" id="IPR007627">
    <property type="entry name" value="RNA_pol_sigma70_r2"/>
</dbReference>
<evidence type="ECO:0000256" key="1">
    <source>
        <dbReference type="ARBA" id="ARBA00010641"/>
    </source>
</evidence>
<keyword evidence="2" id="KW-0805">Transcription regulation</keyword>
<dbReference type="RefSeq" id="WP_012258966.1">
    <property type="nucleotide sequence ID" value="NC_010175.1"/>
</dbReference>
<dbReference type="eggNOG" id="COG1595">
    <property type="taxonomic scope" value="Bacteria"/>
</dbReference>
<evidence type="ECO:0000313" key="9">
    <source>
        <dbReference type="Proteomes" id="UP000002008"/>
    </source>
</evidence>
<protein>
    <submittedName>
        <fullName evidence="8">RNA polymerase sigma-70 factor</fullName>
    </submittedName>
</protein>
<evidence type="ECO:0000313" key="8">
    <source>
        <dbReference type="EMBL" id="ABY36313.1"/>
    </source>
</evidence>
<evidence type="ECO:0000256" key="2">
    <source>
        <dbReference type="ARBA" id="ARBA00023015"/>
    </source>
</evidence>
<dbReference type="Pfam" id="PF04542">
    <property type="entry name" value="Sigma70_r2"/>
    <property type="match status" value="1"/>
</dbReference>
<dbReference type="InParanoid" id="A9WHI7"/>
<dbReference type="SUPFAM" id="SSF88946">
    <property type="entry name" value="Sigma2 domain of RNA polymerase sigma factors"/>
    <property type="match status" value="1"/>
</dbReference>
<evidence type="ECO:0000256" key="3">
    <source>
        <dbReference type="ARBA" id="ARBA00023082"/>
    </source>
</evidence>
<dbReference type="GO" id="GO:0006355">
    <property type="term" value="P:regulation of DNA-templated transcription"/>
    <property type="evidence" value="ECO:0000318"/>
    <property type="project" value="GO_Central"/>
</dbReference>
<dbReference type="InterPro" id="IPR014284">
    <property type="entry name" value="RNA_pol_sigma-70_dom"/>
</dbReference>
<dbReference type="InterPro" id="IPR014298">
    <property type="entry name" value="BldN-like"/>
</dbReference>
<dbReference type="PATRIC" id="fig|324602.8.peg.3518"/>
<accession>A9WHI7</accession>
<dbReference type="PANTHER" id="PTHR43133:SF57">
    <property type="entry name" value="RNA POLYMERASE SIGMA-70 FACTOR"/>
    <property type="match status" value="1"/>
</dbReference>
<reference evidence="9" key="1">
    <citation type="journal article" date="2011" name="BMC Genomics">
        <title>Complete genome sequence of the filamentous anoxygenic phototrophic bacterium Chloroflexus aurantiacus.</title>
        <authorList>
            <person name="Tang K.H."/>
            <person name="Barry K."/>
            <person name="Chertkov O."/>
            <person name="Dalin E."/>
            <person name="Han C.S."/>
            <person name="Hauser L.J."/>
            <person name="Honchak B.M."/>
            <person name="Karbach L.E."/>
            <person name="Land M.L."/>
            <person name="Lapidus A."/>
            <person name="Larimer F.W."/>
            <person name="Mikhailova N."/>
            <person name="Pitluck S."/>
            <person name="Pierson B.K."/>
            <person name="Blankenship R.E."/>
        </authorList>
    </citation>
    <scope>NUCLEOTIDE SEQUENCE [LARGE SCALE GENOMIC DNA]</scope>
    <source>
        <strain evidence="9">ATCC 29366 / DSM 635 / J-10-fl</strain>
    </source>
</reference>
<feature type="domain" description="RNA polymerase sigma-70 region 4" evidence="7">
    <location>
        <begin position="123"/>
        <end position="170"/>
    </location>
</feature>
<dbReference type="EMBL" id="CP000909">
    <property type="protein sequence ID" value="ABY36313.1"/>
    <property type="molecule type" value="Genomic_DNA"/>
</dbReference>